<feature type="region of interest" description="Disordered" evidence="1">
    <location>
        <begin position="13"/>
        <end position="61"/>
    </location>
</feature>
<proteinExistence type="predicted"/>
<dbReference type="Ensembl" id="ENSLLTT00000017332.1">
    <property type="protein sequence ID" value="ENSLLTP00000016700.1"/>
    <property type="gene ID" value="ENSLLTG00000012730.1"/>
</dbReference>
<evidence type="ECO:0000313" key="2">
    <source>
        <dbReference type="Ensembl" id="ENSLLTP00000016700.1"/>
    </source>
</evidence>
<sequence length="124" mass="13871">PAGNVLSSLAVYAEDSEPESDSEAGGVGKEKGGLVSESYGEDDFSKMEGEEDGYDEDDDENSRQSVGILLYRNHNLDSWVKFPCNFSIPICVSIQFCIISKYLLFRYIILINEWHENTSDSCLK</sequence>
<feature type="compositionally biased region" description="Acidic residues" evidence="1">
    <location>
        <begin position="49"/>
        <end position="60"/>
    </location>
</feature>
<protein>
    <submittedName>
        <fullName evidence="2">Uncharacterized protein</fullName>
    </submittedName>
</protein>
<keyword evidence="3" id="KW-1185">Reference proteome</keyword>
<evidence type="ECO:0000256" key="1">
    <source>
        <dbReference type="SAM" id="MobiDB-lite"/>
    </source>
</evidence>
<dbReference type="AlphaFoldDB" id="A0A8C5SCU6"/>
<name>A0A8C5SCU6_LATLA</name>
<reference evidence="2" key="1">
    <citation type="submission" date="2025-08" db="UniProtKB">
        <authorList>
            <consortium name="Ensembl"/>
        </authorList>
    </citation>
    <scope>IDENTIFICATION</scope>
</reference>
<reference evidence="2" key="2">
    <citation type="submission" date="2025-09" db="UniProtKB">
        <authorList>
            <consortium name="Ensembl"/>
        </authorList>
    </citation>
    <scope>IDENTIFICATION</scope>
</reference>
<organism evidence="2 3">
    <name type="scientific">Laticauda laticaudata</name>
    <name type="common">Blue-ringed sea krait</name>
    <name type="synonym">Blue-lipped sea krait</name>
    <dbReference type="NCBI Taxonomy" id="8630"/>
    <lineage>
        <taxon>Eukaryota</taxon>
        <taxon>Metazoa</taxon>
        <taxon>Chordata</taxon>
        <taxon>Craniata</taxon>
        <taxon>Vertebrata</taxon>
        <taxon>Euteleostomi</taxon>
        <taxon>Lepidosauria</taxon>
        <taxon>Squamata</taxon>
        <taxon>Bifurcata</taxon>
        <taxon>Unidentata</taxon>
        <taxon>Episquamata</taxon>
        <taxon>Toxicofera</taxon>
        <taxon>Serpentes</taxon>
        <taxon>Colubroidea</taxon>
        <taxon>Elapidae</taxon>
        <taxon>Laticaudinae</taxon>
        <taxon>Laticauda</taxon>
    </lineage>
</organism>
<dbReference type="Proteomes" id="UP000694406">
    <property type="component" value="Unplaced"/>
</dbReference>
<evidence type="ECO:0000313" key="3">
    <source>
        <dbReference type="Proteomes" id="UP000694406"/>
    </source>
</evidence>
<accession>A0A8C5SCU6</accession>